<gene>
    <name evidence="1" type="ORF">Q9S78_11960</name>
</gene>
<dbReference type="EMBL" id="JAUZVT010000002">
    <property type="protein sequence ID" value="MDT3331383.1"/>
    <property type="molecule type" value="Genomic_DNA"/>
</dbReference>
<evidence type="ECO:0000313" key="1">
    <source>
        <dbReference type="EMBL" id="MDT3331383.1"/>
    </source>
</evidence>
<name>A0ABU3GL06_9MICO</name>
<keyword evidence="2" id="KW-1185">Reference proteome</keyword>
<reference evidence="1 2" key="1">
    <citation type="submission" date="2023-08" db="EMBL/GenBank/DDBJ databases">
        <title>Microbacterium aquilitoris sp. nov. and Microbacterium gwkjibeachense sp. nov., isolated from beach.</title>
        <authorList>
            <person name="Lee S.D."/>
            <person name="Yang H."/>
            <person name="Kim I."/>
        </authorList>
    </citation>
    <scope>NUCLEOTIDE SEQUENCE [LARGE SCALE GENOMIC DNA]</scope>
    <source>
        <strain evidence="1 2">KSW-18</strain>
    </source>
</reference>
<evidence type="ECO:0000313" key="2">
    <source>
        <dbReference type="Proteomes" id="UP001262835"/>
    </source>
</evidence>
<dbReference type="RefSeq" id="WP_311870370.1">
    <property type="nucleotide sequence ID" value="NZ_JAUZVT010000002.1"/>
</dbReference>
<organism evidence="1 2">
    <name type="scientific">Microbacterium aquilitoris</name>
    <dbReference type="NCBI Taxonomy" id="3067307"/>
    <lineage>
        <taxon>Bacteria</taxon>
        <taxon>Bacillati</taxon>
        <taxon>Actinomycetota</taxon>
        <taxon>Actinomycetes</taxon>
        <taxon>Micrococcales</taxon>
        <taxon>Microbacteriaceae</taxon>
        <taxon>Microbacterium</taxon>
    </lineage>
</organism>
<comment type="caution">
    <text evidence="1">The sequence shown here is derived from an EMBL/GenBank/DDBJ whole genome shotgun (WGS) entry which is preliminary data.</text>
</comment>
<proteinExistence type="predicted"/>
<protein>
    <recommendedName>
        <fullName evidence="3">HTH cro/C1-type domain-containing protein</fullName>
    </recommendedName>
</protein>
<sequence length="136" mass="14665">MSTDESEIVGLLSQIRDLLARLDARAKVDRVGSPSTEGIAASVRAELARGGHAKVELIEVLGISAPTLYGKVNGKYAFSLDELAAAAAFLNTTSLELMEAAVRYDAKRGAAEGVLDPRAAWHIDPWEQPARARRRH</sequence>
<dbReference type="Proteomes" id="UP001262835">
    <property type="component" value="Unassembled WGS sequence"/>
</dbReference>
<evidence type="ECO:0008006" key="3">
    <source>
        <dbReference type="Google" id="ProtNLM"/>
    </source>
</evidence>
<accession>A0ABU3GL06</accession>